<proteinExistence type="predicted"/>
<dbReference type="InterPro" id="IPR015919">
    <property type="entry name" value="Cadherin-like_sf"/>
</dbReference>
<evidence type="ECO:0000256" key="6">
    <source>
        <dbReference type="ARBA" id="ARBA00023136"/>
    </source>
</evidence>
<keyword evidence="5 10" id="KW-1133">Transmembrane helix</keyword>
<evidence type="ECO:0000256" key="10">
    <source>
        <dbReference type="SAM" id="Phobius"/>
    </source>
</evidence>
<feature type="domain" description="Cadherin" evidence="11">
    <location>
        <begin position="657"/>
        <end position="747"/>
    </location>
</feature>
<accession>A0A430QQL0</accession>
<dbReference type="PANTHER" id="PTHR24028:SF146">
    <property type="entry name" value="CADHERIN 96CB, ISOFORM D-RELATED"/>
    <property type="match status" value="1"/>
</dbReference>
<feature type="region of interest" description="Disordered" evidence="9">
    <location>
        <begin position="614"/>
        <end position="642"/>
    </location>
</feature>
<comment type="caution">
    <text evidence="12">The sequence shown here is derived from an EMBL/GenBank/DDBJ whole genome shotgun (WGS) entry which is preliminary data.</text>
</comment>
<organism evidence="12 13">
    <name type="scientific">Schistosoma bovis</name>
    <name type="common">Blood fluke</name>
    <dbReference type="NCBI Taxonomy" id="6184"/>
    <lineage>
        <taxon>Eukaryota</taxon>
        <taxon>Metazoa</taxon>
        <taxon>Spiralia</taxon>
        <taxon>Lophotrochozoa</taxon>
        <taxon>Platyhelminthes</taxon>
        <taxon>Trematoda</taxon>
        <taxon>Digenea</taxon>
        <taxon>Strigeidida</taxon>
        <taxon>Schistosomatoidea</taxon>
        <taxon>Schistosomatidae</taxon>
        <taxon>Schistosoma</taxon>
    </lineage>
</organism>
<dbReference type="InterPro" id="IPR020894">
    <property type="entry name" value="Cadherin_CS"/>
</dbReference>
<evidence type="ECO:0000256" key="3">
    <source>
        <dbReference type="ARBA" id="ARBA00022737"/>
    </source>
</evidence>
<evidence type="ECO:0000256" key="8">
    <source>
        <dbReference type="PROSITE-ProRule" id="PRU00043"/>
    </source>
</evidence>
<feature type="domain" description="Cadherin" evidence="11">
    <location>
        <begin position="501"/>
        <end position="600"/>
    </location>
</feature>
<evidence type="ECO:0000256" key="1">
    <source>
        <dbReference type="ARBA" id="ARBA00004167"/>
    </source>
</evidence>
<feature type="transmembrane region" description="Helical" evidence="10">
    <location>
        <begin position="12"/>
        <end position="34"/>
    </location>
</feature>
<dbReference type="FunFam" id="2.60.40.60:FF:000092">
    <property type="entry name" value="Protocadherin 8"/>
    <property type="match status" value="1"/>
</dbReference>
<keyword evidence="4 8" id="KW-0106">Calcium</keyword>
<dbReference type="Pfam" id="PF00028">
    <property type="entry name" value="Cadherin"/>
    <property type="match status" value="1"/>
</dbReference>
<dbReference type="SMART" id="SM00112">
    <property type="entry name" value="CA"/>
    <property type="match status" value="5"/>
</dbReference>
<dbReference type="STRING" id="6184.A0A430QQL0"/>
<dbReference type="Proteomes" id="UP000290809">
    <property type="component" value="Unassembled WGS sequence"/>
</dbReference>
<dbReference type="CDD" id="cd11304">
    <property type="entry name" value="Cadherin_repeat"/>
    <property type="match status" value="6"/>
</dbReference>
<dbReference type="PANTHER" id="PTHR24028">
    <property type="entry name" value="CADHERIN-87A"/>
    <property type="match status" value="1"/>
</dbReference>
<dbReference type="AlphaFoldDB" id="A0A430QQL0"/>
<dbReference type="EMBL" id="QMKO01001469">
    <property type="protein sequence ID" value="RTG89988.1"/>
    <property type="molecule type" value="Genomic_DNA"/>
</dbReference>
<keyword evidence="6 10" id="KW-0472">Membrane</keyword>
<protein>
    <recommendedName>
        <fullName evidence="11">Cadherin domain-containing protein</fullName>
    </recommendedName>
</protein>
<evidence type="ECO:0000256" key="9">
    <source>
        <dbReference type="SAM" id="MobiDB-lite"/>
    </source>
</evidence>
<keyword evidence="13" id="KW-1185">Reference proteome</keyword>
<gene>
    <name evidence="12" type="ORF">DC041_0004199</name>
</gene>
<feature type="non-terminal residue" evidence="12">
    <location>
        <position position="1065"/>
    </location>
</feature>
<name>A0A430QQL0_SCHBO</name>
<dbReference type="Gene3D" id="2.60.40.60">
    <property type="entry name" value="Cadherins"/>
    <property type="match status" value="7"/>
</dbReference>
<sequence length="1065" mass="122854">MIIHHYDYVIQLPLITLSLSKLYFYINFLFYFLLCLSIHENTIQNINELTFTIKEELPIGTIIASNIQLGNLFLHFNHYGNIENMTNIIKILNLKDPGINCFHFQSLPLKSFNNSNRNQLQLIITDRIDREIICPIKTHELRNNNNNNNNMNDPNHLDLDHINDLQSINSDCIITLRIALFINNLQKIYQIHIYIEDINDNPPKWNMNNLTIYFHDEDPPGTKQSILLAYDIDIDMNAKITYQLLNNDIYSDQFNHRNYNPNDNHNLNLRGTDIFELVQETLNHERLYLRTRYTLDRESKPHGWNLLLLAINNDSLIQLSSQLLLHIHLIDINDNSPIFTQTLYKPQLSNQKIGIIPENYPINKTILKVSATDIDEGENAQLTYHLAIDTTNQLLCHFFNLTQNGELYLIQSLNVDRITQINSTRLYLPISIINLDVIVIDGAMIPYTKTGSTTIQLQIENIDDEPPEIYIHPIQSLQQQRQQDDHSILHNQHFYETEIGVYENQTIGQLIALIEVKDPDDLMNPTMIQCRLIGSNSNDFYLSYHNSINNEYQLYTNTILDREIQSKLLLSIECKDLANHITLHNLIIHILDINDHQPQCIESHYYYSLYEDDNEQEDQHNDDDDLDPDLDPDPNHGVNDRLDKTMKNRTWLTSNGLAYILATDNDIGINSQLIYELSNESIEKINYKFTIDSNTGQLFAWGPFDRESISIYELIVIVKDNGNPIQLSTNCLVTINILDINDNIPIFHPQLNIIGGYLFHIKENQLPGTYIGQIQAYDLDDLPASIDITQLFHAYDQSNSLLVLSSSSSSSSSNIHNVNNDELKGILSSNVSKENNLPFIGKFLYILIKIDSSSFHNSHINNSVSIATHTHTHTHTHTQTHTHTHMHMHMHIRFLLVYFLCSFLILLRTILDREIQGTYTFYAYVHDGPDKSIQITNTTVNKTEIQRTINNYRSHTASIMITITIQDENDNDPLLAIDPDEGLNGQVSYAIKGETAGILFNVDPRTGLLYLESQIPRQYITNNKQKTIINNQGNDLNYPTFLLGLDACDHGEPRRCTHFPNLQIQ</sequence>
<dbReference type="PROSITE" id="PS00232">
    <property type="entry name" value="CADHERIN_1"/>
    <property type="match status" value="3"/>
</dbReference>
<evidence type="ECO:0000256" key="2">
    <source>
        <dbReference type="ARBA" id="ARBA00022692"/>
    </source>
</evidence>
<evidence type="ECO:0000313" key="13">
    <source>
        <dbReference type="Proteomes" id="UP000290809"/>
    </source>
</evidence>
<evidence type="ECO:0000256" key="7">
    <source>
        <dbReference type="ARBA" id="ARBA00023180"/>
    </source>
</evidence>
<feature type="domain" description="Cadherin" evidence="11">
    <location>
        <begin position="356"/>
        <end position="469"/>
    </location>
</feature>
<dbReference type="InterPro" id="IPR050174">
    <property type="entry name" value="Protocadherin/Cadherin-CA"/>
</dbReference>
<dbReference type="PRINTS" id="PR00205">
    <property type="entry name" value="CADHERIN"/>
</dbReference>
<keyword evidence="3" id="KW-0677">Repeat</keyword>
<feature type="transmembrane region" description="Helical" evidence="10">
    <location>
        <begin position="890"/>
        <end position="911"/>
    </location>
</feature>
<feature type="domain" description="Cadherin" evidence="11">
    <location>
        <begin position="206"/>
        <end position="339"/>
    </location>
</feature>
<evidence type="ECO:0000313" key="12">
    <source>
        <dbReference type="EMBL" id="RTG89988.1"/>
    </source>
</evidence>
<evidence type="ECO:0000259" key="11">
    <source>
        <dbReference type="PROSITE" id="PS50268"/>
    </source>
</evidence>
<keyword evidence="7" id="KW-0325">Glycoprotein</keyword>
<feature type="domain" description="Cadherin" evidence="11">
    <location>
        <begin position="974"/>
        <end position="1062"/>
    </location>
</feature>
<feature type="compositionally biased region" description="Acidic residues" evidence="9">
    <location>
        <begin position="614"/>
        <end position="632"/>
    </location>
</feature>
<dbReference type="PROSITE" id="PS50268">
    <property type="entry name" value="CADHERIN_2"/>
    <property type="match status" value="6"/>
</dbReference>
<evidence type="ECO:0000256" key="4">
    <source>
        <dbReference type="ARBA" id="ARBA00022837"/>
    </source>
</evidence>
<evidence type="ECO:0000256" key="5">
    <source>
        <dbReference type="ARBA" id="ARBA00022989"/>
    </source>
</evidence>
<reference evidence="12 13" key="1">
    <citation type="journal article" date="2019" name="PLoS Pathog.">
        <title>Genome sequence of the bovine parasite Schistosoma bovis Tanzania.</title>
        <authorList>
            <person name="Oey H."/>
            <person name="Zakrzewski M."/>
            <person name="Gobert G."/>
            <person name="Gravermann K."/>
            <person name="Stoye J."/>
            <person name="Jones M."/>
            <person name="Mcmanus D."/>
            <person name="Krause L."/>
        </authorList>
    </citation>
    <scope>NUCLEOTIDE SEQUENCE [LARGE SCALE GENOMIC DNA]</scope>
    <source>
        <strain evidence="12 13">TAN1997</strain>
    </source>
</reference>
<dbReference type="SUPFAM" id="SSF49313">
    <property type="entry name" value="Cadherin-like"/>
    <property type="match status" value="6"/>
</dbReference>
<comment type="subcellular location">
    <subcellularLocation>
        <location evidence="1">Membrane</location>
        <topology evidence="1">Single-pass membrane protein</topology>
    </subcellularLocation>
</comment>
<dbReference type="InterPro" id="IPR002126">
    <property type="entry name" value="Cadherin-like_dom"/>
</dbReference>
<keyword evidence="2 10" id="KW-0812">Transmembrane</keyword>
<feature type="domain" description="Cadherin" evidence="11">
    <location>
        <begin position="753"/>
        <end position="975"/>
    </location>
</feature>
<dbReference type="GO" id="GO:0005886">
    <property type="term" value="C:plasma membrane"/>
    <property type="evidence" value="ECO:0007669"/>
    <property type="project" value="InterPro"/>
</dbReference>
<dbReference type="GO" id="GO:0005509">
    <property type="term" value="F:calcium ion binding"/>
    <property type="evidence" value="ECO:0007669"/>
    <property type="project" value="UniProtKB-UniRule"/>
</dbReference>
<dbReference type="GO" id="GO:0007156">
    <property type="term" value="P:homophilic cell adhesion via plasma membrane adhesion molecules"/>
    <property type="evidence" value="ECO:0007669"/>
    <property type="project" value="InterPro"/>
</dbReference>